<sequence length="74" mass="8388">MTTQDQSNEQTYTPEECGHSLSPRVFRAAIADIINEFGALRREDEPVQEVLLNDGHAYEMGSRAMAYIRELEAD</sequence>
<dbReference type="RefSeq" id="WP_093424145.1">
    <property type="nucleotide sequence ID" value="NZ_FOXA01000015.1"/>
</dbReference>
<keyword evidence="2" id="KW-1185">Reference proteome</keyword>
<evidence type="ECO:0000313" key="2">
    <source>
        <dbReference type="Proteomes" id="UP000199356"/>
    </source>
</evidence>
<dbReference type="STRING" id="441119.SAMN04488047_11511"/>
<reference evidence="1 2" key="1">
    <citation type="submission" date="2016-10" db="EMBL/GenBank/DDBJ databases">
        <authorList>
            <person name="de Groot N.N."/>
        </authorList>
    </citation>
    <scope>NUCLEOTIDE SEQUENCE [LARGE SCALE GENOMIC DNA]</scope>
    <source>
        <strain evidence="1 2">DSM 19547</strain>
    </source>
</reference>
<name>A0A1I5TU95_9RHOB</name>
<organism evidence="1 2">
    <name type="scientific">Tranquillimonas alkanivorans</name>
    <dbReference type="NCBI Taxonomy" id="441119"/>
    <lineage>
        <taxon>Bacteria</taxon>
        <taxon>Pseudomonadati</taxon>
        <taxon>Pseudomonadota</taxon>
        <taxon>Alphaproteobacteria</taxon>
        <taxon>Rhodobacterales</taxon>
        <taxon>Roseobacteraceae</taxon>
        <taxon>Tranquillimonas</taxon>
    </lineage>
</organism>
<evidence type="ECO:0000313" key="1">
    <source>
        <dbReference type="EMBL" id="SFP86167.1"/>
    </source>
</evidence>
<protein>
    <submittedName>
        <fullName evidence="1">Uncharacterized protein</fullName>
    </submittedName>
</protein>
<dbReference type="Proteomes" id="UP000199356">
    <property type="component" value="Unassembled WGS sequence"/>
</dbReference>
<accession>A0A1I5TU95</accession>
<dbReference type="AlphaFoldDB" id="A0A1I5TU95"/>
<dbReference type="EMBL" id="FOXA01000015">
    <property type="protein sequence ID" value="SFP86167.1"/>
    <property type="molecule type" value="Genomic_DNA"/>
</dbReference>
<proteinExistence type="predicted"/>
<gene>
    <name evidence="1" type="ORF">SAMN04488047_11511</name>
</gene>